<dbReference type="AlphaFoldDB" id="A0A160TIF1"/>
<dbReference type="SUPFAM" id="SSF88946">
    <property type="entry name" value="Sigma2 domain of RNA polymerase sigma factors"/>
    <property type="match status" value="1"/>
</dbReference>
<proteinExistence type="inferred from homology"/>
<evidence type="ECO:0000256" key="2">
    <source>
        <dbReference type="ARBA" id="ARBA00023015"/>
    </source>
</evidence>
<feature type="domain" description="PhyR sigma2" evidence="6">
    <location>
        <begin position="11"/>
        <end position="64"/>
    </location>
</feature>
<dbReference type="InterPro" id="IPR014284">
    <property type="entry name" value="RNA_pol_sigma-70_dom"/>
</dbReference>
<dbReference type="Pfam" id="PF08281">
    <property type="entry name" value="Sigma70_r4_2"/>
    <property type="match status" value="1"/>
</dbReference>
<dbReference type="GO" id="GO:0003677">
    <property type="term" value="F:DNA binding"/>
    <property type="evidence" value="ECO:0007669"/>
    <property type="project" value="InterPro"/>
</dbReference>
<dbReference type="InterPro" id="IPR039425">
    <property type="entry name" value="RNA_pol_sigma-70-like"/>
</dbReference>
<dbReference type="CDD" id="cd06171">
    <property type="entry name" value="Sigma70_r4"/>
    <property type="match status" value="1"/>
</dbReference>
<evidence type="ECO:0000256" key="3">
    <source>
        <dbReference type="ARBA" id="ARBA00023082"/>
    </source>
</evidence>
<evidence type="ECO:0000256" key="4">
    <source>
        <dbReference type="ARBA" id="ARBA00023163"/>
    </source>
</evidence>
<dbReference type="Pfam" id="PF22029">
    <property type="entry name" value="PhyR_sigma2"/>
    <property type="match status" value="1"/>
</dbReference>
<dbReference type="GO" id="GO:0006352">
    <property type="term" value="P:DNA-templated transcription initiation"/>
    <property type="evidence" value="ECO:0007669"/>
    <property type="project" value="InterPro"/>
</dbReference>
<accession>A0A160TIF1</accession>
<sequence>MSPNAEMIASVQPLIPALRRYARTLLRDAEDSDDLVQDALERAVARWHQRRADGVRAWIYAIVHNLAIDRLRQRARRGETEPLEGVDDARLATPAVQGATIEGRDLLKCVASLPPEQGSVLLLVGVEDLSYAEAAAVLDIPVGTVMSRLSRGRERLRRLMAADGVASWPALKVVS</sequence>
<keyword evidence="3" id="KW-0731">Sigma factor</keyword>
<evidence type="ECO:0000259" key="5">
    <source>
        <dbReference type="Pfam" id="PF08281"/>
    </source>
</evidence>
<dbReference type="InterPro" id="IPR013324">
    <property type="entry name" value="RNA_pol_sigma_r3/r4-like"/>
</dbReference>
<dbReference type="Gene3D" id="1.10.10.10">
    <property type="entry name" value="Winged helix-like DNA-binding domain superfamily/Winged helix DNA-binding domain"/>
    <property type="match status" value="1"/>
</dbReference>
<dbReference type="PANTHER" id="PTHR43133:SF25">
    <property type="entry name" value="RNA POLYMERASE SIGMA FACTOR RFAY-RELATED"/>
    <property type="match status" value="1"/>
</dbReference>
<dbReference type="EMBL" id="CZQE01000178">
    <property type="protein sequence ID" value="CUS44770.1"/>
    <property type="molecule type" value="Genomic_DNA"/>
</dbReference>
<comment type="similarity">
    <text evidence="1">Belongs to the sigma-70 factor family. ECF subfamily.</text>
</comment>
<dbReference type="Gene3D" id="1.10.1740.10">
    <property type="match status" value="1"/>
</dbReference>
<gene>
    <name evidence="7" type="ORF">MGWOODY_Smn2277</name>
</gene>
<evidence type="ECO:0000313" key="7">
    <source>
        <dbReference type="EMBL" id="CUS44770.1"/>
    </source>
</evidence>
<organism evidence="7">
    <name type="scientific">hydrothermal vent metagenome</name>
    <dbReference type="NCBI Taxonomy" id="652676"/>
    <lineage>
        <taxon>unclassified sequences</taxon>
        <taxon>metagenomes</taxon>
        <taxon>ecological metagenomes</taxon>
    </lineage>
</organism>
<evidence type="ECO:0000256" key="1">
    <source>
        <dbReference type="ARBA" id="ARBA00010641"/>
    </source>
</evidence>
<feature type="domain" description="RNA polymerase sigma factor 70 region 4 type 2" evidence="5">
    <location>
        <begin position="105"/>
        <end position="156"/>
    </location>
</feature>
<keyword evidence="2" id="KW-0805">Transcription regulation</keyword>
<reference evidence="7" key="1">
    <citation type="submission" date="2015-10" db="EMBL/GenBank/DDBJ databases">
        <authorList>
            <person name="Gilbert D.G."/>
        </authorList>
    </citation>
    <scope>NUCLEOTIDE SEQUENCE</scope>
</reference>
<dbReference type="SUPFAM" id="SSF88659">
    <property type="entry name" value="Sigma3 and sigma4 domains of RNA polymerase sigma factors"/>
    <property type="match status" value="1"/>
</dbReference>
<keyword evidence="4" id="KW-0804">Transcription</keyword>
<dbReference type="InterPro" id="IPR053866">
    <property type="entry name" value="PhyR_sigma2"/>
</dbReference>
<dbReference type="InterPro" id="IPR013325">
    <property type="entry name" value="RNA_pol_sigma_r2"/>
</dbReference>
<dbReference type="PANTHER" id="PTHR43133">
    <property type="entry name" value="RNA POLYMERASE ECF-TYPE SIGMA FACTO"/>
    <property type="match status" value="1"/>
</dbReference>
<dbReference type="InterPro" id="IPR036388">
    <property type="entry name" value="WH-like_DNA-bd_sf"/>
</dbReference>
<name>A0A160TIF1_9ZZZZ</name>
<dbReference type="GO" id="GO:0016987">
    <property type="term" value="F:sigma factor activity"/>
    <property type="evidence" value="ECO:0007669"/>
    <property type="project" value="UniProtKB-KW"/>
</dbReference>
<dbReference type="NCBIfam" id="TIGR02937">
    <property type="entry name" value="sigma70-ECF"/>
    <property type="match status" value="1"/>
</dbReference>
<protein>
    <submittedName>
        <fullName evidence="7">RNA polymerase sigma-54 factor RpoN</fullName>
    </submittedName>
</protein>
<evidence type="ECO:0000259" key="6">
    <source>
        <dbReference type="Pfam" id="PF22029"/>
    </source>
</evidence>
<dbReference type="InterPro" id="IPR013249">
    <property type="entry name" value="RNA_pol_sigma70_r4_t2"/>
</dbReference>